<dbReference type="EMBL" id="FOSK01000020">
    <property type="protein sequence ID" value="SFL18515.1"/>
    <property type="molecule type" value="Genomic_DNA"/>
</dbReference>
<name>A0A1I4FKP4_9HYPH</name>
<protein>
    <submittedName>
        <fullName evidence="2">Uncharacterized protein</fullName>
    </submittedName>
</protein>
<accession>A0A1I4FKP4</accession>
<comment type="caution">
    <text evidence="2">The sequence shown here is derived from an EMBL/GenBank/DDBJ whole genome shotgun (WGS) entry which is preliminary data.</text>
</comment>
<dbReference type="Proteomes" id="UP000199598">
    <property type="component" value="Unassembled WGS sequence"/>
</dbReference>
<sequence length="426" mass="48521">MNGIVHLKGFEEDTWINGIGELFCRKGGVRWAVSLSVFPSRQNGADATSLSNAPLLVRKTLINQTKGNYRKRLEKTFTVQRANEWRIDRLESCPALERRLSKELRQYCFVFELHDGIQVFLPHFELARALFFHNGYFARSSVVHDVLSNEFAVKYDELKSVATVHVLQTCNCPLEVFNDSGYRRMLAWLLLDKEARRSYESISQSQLLSGREIGQYRRWTFHFEPPPLTNVSLTVKGNFEPESQTLLVYEVTGVRNIPANIPDQVEFFSPKFYANGNGAGGQPTSPMSEPLQYNVEDNAEGSRENKPITLNVSKTEFEFAGAVATSRIAKKSRLARESREHNSQLGNTSTNVSTEEQGPFGTLPSAEWDSLKEQTDDTHLYLNKFKSYFEMLTLLEDRYGCTVGKYPLRKLPAQGDFKRNLSRVCV</sequence>
<evidence type="ECO:0000256" key="1">
    <source>
        <dbReference type="SAM" id="MobiDB-lite"/>
    </source>
</evidence>
<dbReference type="RefSeq" id="WP_093523977.1">
    <property type="nucleotide sequence ID" value="NZ_FOSK01000020.1"/>
</dbReference>
<reference evidence="2 3" key="1">
    <citation type="submission" date="2016-10" db="EMBL/GenBank/DDBJ databases">
        <authorList>
            <person name="Varghese N."/>
            <person name="Submissions S."/>
        </authorList>
    </citation>
    <scope>NUCLEOTIDE SEQUENCE [LARGE SCALE GENOMIC DNA]</scope>
    <source>
        <strain evidence="2 3">DSM 16392</strain>
    </source>
</reference>
<feature type="compositionally biased region" description="Polar residues" evidence="1">
    <location>
        <begin position="343"/>
        <end position="356"/>
    </location>
</feature>
<feature type="region of interest" description="Disordered" evidence="1">
    <location>
        <begin position="331"/>
        <end position="366"/>
    </location>
</feature>
<proteinExistence type="predicted"/>
<gene>
    <name evidence="2" type="ORF">SAMN04488518_1204</name>
</gene>
<evidence type="ECO:0000313" key="2">
    <source>
        <dbReference type="EMBL" id="SFL18515.1"/>
    </source>
</evidence>
<organism evidence="2 3">
    <name type="scientific">Pseudovibrio ascidiaceicola</name>
    <dbReference type="NCBI Taxonomy" id="285279"/>
    <lineage>
        <taxon>Bacteria</taxon>
        <taxon>Pseudomonadati</taxon>
        <taxon>Pseudomonadota</taxon>
        <taxon>Alphaproteobacteria</taxon>
        <taxon>Hyphomicrobiales</taxon>
        <taxon>Stappiaceae</taxon>
        <taxon>Pseudovibrio</taxon>
    </lineage>
</organism>
<keyword evidence="3" id="KW-1185">Reference proteome</keyword>
<evidence type="ECO:0000313" key="3">
    <source>
        <dbReference type="Proteomes" id="UP000199598"/>
    </source>
</evidence>